<evidence type="ECO:0000313" key="2">
    <source>
        <dbReference type="Proteomes" id="UP000715781"/>
    </source>
</evidence>
<accession>A0A951Q016</accession>
<proteinExistence type="predicted"/>
<comment type="caution">
    <text evidence="1">The sequence shown here is derived from an EMBL/GenBank/DDBJ whole genome shotgun (WGS) entry which is preliminary data.</text>
</comment>
<reference evidence="1" key="2">
    <citation type="journal article" date="2022" name="Microbiol. Resour. Announc.">
        <title>Metagenome Sequencing to Explore Phylogenomics of Terrestrial Cyanobacteria.</title>
        <authorList>
            <person name="Ward R.D."/>
            <person name="Stajich J.E."/>
            <person name="Johansen J.R."/>
            <person name="Huntemann M."/>
            <person name="Clum A."/>
            <person name="Foster B."/>
            <person name="Foster B."/>
            <person name="Roux S."/>
            <person name="Palaniappan K."/>
            <person name="Varghese N."/>
            <person name="Mukherjee S."/>
            <person name="Reddy T.B.K."/>
            <person name="Daum C."/>
            <person name="Copeland A."/>
            <person name="Chen I.A."/>
            <person name="Ivanova N.N."/>
            <person name="Kyrpides N.C."/>
            <person name="Shapiro N."/>
            <person name="Eloe-Fadrosh E.A."/>
            <person name="Pietrasiak N."/>
        </authorList>
    </citation>
    <scope>NUCLEOTIDE SEQUENCE</scope>
    <source>
        <strain evidence="1">JT2-VF2</strain>
    </source>
</reference>
<sequence length="85" mass="9242">MHYSFKIKILDLNHNQSIFEQDITDVEAAKIVGGKSSGSVISSLSASLNKSLKPLGIKDINCSDIEPLPDPPCPPCHIQKTQILL</sequence>
<protein>
    <submittedName>
        <fullName evidence="1">Uncharacterized protein</fullName>
    </submittedName>
</protein>
<dbReference type="EMBL" id="JAHHHN010000008">
    <property type="protein sequence ID" value="MBW4562702.1"/>
    <property type="molecule type" value="Genomic_DNA"/>
</dbReference>
<dbReference type="AlphaFoldDB" id="A0A951Q016"/>
<reference evidence="1" key="1">
    <citation type="submission" date="2021-05" db="EMBL/GenBank/DDBJ databases">
        <authorList>
            <person name="Pietrasiak N."/>
            <person name="Ward R."/>
            <person name="Stajich J.E."/>
            <person name="Kurbessoian T."/>
        </authorList>
    </citation>
    <scope>NUCLEOTIDE SEQUENCE</scope>
    <source>
        <strain evidence="1">JT2-VF2</strain>
    </source>
</reference>
<organism evidence="1 2">
    <name type="scientific">Mojavia pulchra JT2-VF2</name>
    <dbReference type="NCBI Taxonomy" id="287848"/>
    <lineage>
        <taxon>Bacteria</taxon>
        <taxon>Bacillati</taxon>
        <taxon>Cyanobacteriota</taxon>
        <taxon>Cyanophyceae</taxon>
        <taxon>Nostocales</taxon>
        <taxon>Nostocaceae</taxon>
    </lineage>
</organism>
<gene>
    <name evidence="1" type="ORF">KME32_16450</name>
</gene>
<dbReference type="Proteomes" id="UP000715781">
    <property type="component" value="Unassembled WGS sequence"/>
</dbReference>
<evidence type="ECO:0000313" key="1">
    <source>
        <dbReference type="EMBL" id="MBW4562702.1"/>
    </source>
</evidence>
<name>A0A951Q016_9NOST</name>